<keyword evidence="6" id="KW-1278">Translocase</keyword>
<dbReference type="GO" id="GO:0005886">
    <property type="term" value="C:plasma membrane"/>
    <property type="evidence" value="ECO:0007669"/>
    <property type="project" value="TreeGrafter"/>
</dbReference>
<evidence type="ECO:0000256" key="2">
    <source>
        <dbReference type="ARBA" id="ARBA00005689"/>
    </source>
</evidence>
<comment type="catalytic activity">
    <reaction evidence="8">
        <text>NAD(+) + NADPH + H(+)(in) = NADH + NADP(+) + H(+)(out)</text>
        <dbReference type="Rhea" id="RHEA:47992"/>
        <dbReference type="ChEBI" id="CHEBI:15378"/>
        <dbReference type="ChEBI" id="CHEBI:57540"/>
        <dbReference type="ChEBI" id="CHEBI:57783"/>
        <dbReference type="ChEBI" id="CHEBI:57945"/>
        <dbReference type="ChEBI" id="CHEBI:58349"/>
        <dbReference type="EC" id="7.1.1.1"/>
    </reaction>
</comment>
<dbReference type="CDD" id="cd05304">
    <property type="entry name" value="Rubrum_tdh"/>
    <property type="match status" value="1"/>
</dbReference>
<dbReference type="SMART" id="SM01002">
    <property type="entry name" value="AlaDh_PNT_C"/>
    <property type="match status" value="1"/>
</dbReference>
<feature type="domain" description="Alanine dehydrogenase/pyridine nucleotide transhydrogenase NAD(H)-binding" evidence="9">
    <location>
        <begin position="146"/>
        <end position="310"/>
    </location>
</feature>
<evidence type="ECO:0000256" key="6">
    <source>
        <dbReference type="ARBA" id="ARBA00022967"/>
    </source>
</evidence>
<evidence type="ECO:0000256" key="5">
    <source>
        <dbReference type="ARBA" id="ARBA00022857"/>
    </source>
</evidence>
<dbReference type="GO" id="GO:0050661">
    <property type="term" value="F:NADP binding"/>
    <property type="evidence" value="ECO:0007669"/>
    <property type="project" value="TreeGrafter"/>
</dbReference>
<dbReference type="GO" id="GO:0006740">
    <property type="term" value="P:NADPH regeneration"/>
    <property type="evidence" value="ECO:0007669"/>
    <property type="project" value="TreeGrafter"/>
</dbReference>
<evidence type="ECO:0000256" key="4">
    <source>
        <dbReference type="ARBA" id="ARBA00022741"/>
    </source>
</evidence>
<organism evidence="11 12">
    <name type="scientific">Egibacter rhizosphaerae</name>
    <dbReference type="NCBI Taxonomy" id="1670831"/>
    <lineage>
        <taxon>Bacteria</taxon>
        <taxon>Bacillati</taxon>
        <taxon>Actinomycetota</taxon>
        <taxon>Nitriliruptoria</taxon>
        <taxon>Egibacterales</taxon>
        <taxon>Egibacteraceae</taxon>
        <taxon>Egibacter</taxon>
    </lineage>
</organism>
<evidence type="ECO:0000259" key="9">
    <source>
        <dbReference type="SMART" id="SM01002"/>
    </source>
</evidence>
<dbReference type="InterPro" id="IPR008143">
    <property type="entry name" value="Ala_DH/PNT_CS2"/>
</dbReference>
<keyword evidence="11" id="KW-0560">Oxidoreductase</keyword>
<keyword evidence="5" id="KW-0521">NADP</keyword>
<feature type="domain" description="Alanine dehydrogenase/pyridine nucleotide transhydrogenase N-terminal" evidence="10">
    <location>
        <begin position="4"/>
        <end position="137"/>
    </location>
</feature>
<keyword evidence="7" id="KW-0520">NAD</keyword>
<dbReference type="Pfam" id="PF01262">
    <property type="entry name" value="AlaDh_PNT_C"/>
    <property type="match status" value="1"/>
</dbReference>
<dbReference type="SUPFAM" id="SSF52283">
    <property type="entry name" value="Formate/glycerate dehydrogenase catalytic domain-like"/>
    <property type="match status" value="1"/>
</dbReference>
<accession>A0A411YE91</accession>
<keyword evidence="12" id="KW-1185">Reference proteome</keyword>
<dbReference type="AlphaFoldDB" id="A0A411YE91"/>
<dbReference type="Gene3D" id="3.40.50.720">
    <property type="entry name" value="NAD(P)-binding Rossmann-like Domain"/>
    <property type="match status" value="2"/>
</dbReference>
<dbReference type="RefSeq" id="WP_131154518.1">
    <property type="nucleotide sequence ID" value="NZ_CP036402.1"/>
</dbReference>
<evidence type="ECO:0000256" key="7">
    <source>
        <dbReference type="ARBA" id="ARBA00023027"/>
    </source>
</evidence>
<name>A0A411YE91_9ACTN</name>
<comment type="function">
    <text evidence="1">The transhydrogenation between NADH and NADP is coupled to respiration and ATP hydrolysis and functions as a proton pump across the membrane.</text>
</comment>
<evidence type="ECO:0000256" key="1">
    <source>
        <dbReference type="ARBA" id="ARBA00003943"/>
    </source>
</evidence>
<dbReference type="PROSITE" id="PS00837">
    <property type="entry name" value="ALADH_PNT_2"/>
    <property type="match status" value="1"/>
</dbReference>
<reference evidence="11 12" key="1">
    <citation type="submission" date="2019-01" db="EMBL/GenBank/DDBJ databases">
        <title>Egibacter rhizosphaerae EGI 80759T.</title>
        <authorList>
            <person name="Chen D.-D."/>
            <person name="Tian Y."/>
            <person name="Jiao J.-Y."/>
            <person name="Zhang X.-T."/>
            <person name="Zhang Y.-G."/>
            <person name="Zhang Y."/>
            <person name="Xiao M."/>
            <person name="Shu W.-S."/>
            <person name="Li W.-J."/>
        </authorList>
    </citation>
    <scope>NUCLEOTIDE SEQUENCE [LARGE SCALE GENOMIC DNA]</scope>
    <source>
        <strain evidence="11 12">EGI 80759</strain>
    </source>
</reference>
<sequence length="378" mass="39272">MLLFVPRERAAGERRVAVSPETVTALCEAGIDVRVERGAGEGARWSDDAFAAAGAELVSAEGIADADVVARVSPPSPDEARALPERAVLLGFVAPHRNREAVGLLAERKITTLALELLPRVSRAQAMDALSSQANVAGYRAVIVAAHEIDKYFPLFMTAAGTIRPAQVVVLGAGVAGLQAVATARRLGAIVHVSDIREAAKEEVESLGGKFIEVPEASDLSAEGGYAAEVGEDFLARQRAVLTERLREAHAVITTAQVPGRPAPRLVTAEMVEAMPAGSVLIDVAAADGGNCELTDPAAEVHRGEVRIIPGQHLPSDMAGEASALFARNIRALMKLLVDDSGSLALDLDDEVVSGALLTHDGGVAHAPTAELLAEGAA</sequence>
<evidence type="ECO:0000256" key="8">
    <source>
        <dbReference type="ARBA" id="ARBA00048202"/>
    </source>
</evidence>
<comment type="similarity">
    <text evidence="2">Belongs to the AlaDH/PNT family.</text>
</comment>
<dbReference type="GO" id="GO:0008750">
    <property type="term" value="F:proton-translocating NAD(P)+ transhydrogenase activity"/>
    <property type="evidence" value="ECO:0007669"/>
    <property type="project" value="UniProtKB-EC"/>
</dbReference>
<evidence type="ECO:0000313" key="11">
    <source>
        <dbReference type="EMBL" id="QBI19521.1"/>
    </source>
</evidence>
<dbReference type="InterPro" id="IPR007886">
    <property type="entry name" value="AlaDH/PNT_N"/>
</dbReference>
<dbReference type="NCBIfam" id="NF006942">
    <property type="entry name" value="PRK09424.1"/>
    <property type="match status" value="1"/>
</dbReference>
<dbReference type="PANTHER" id="PTHR10160">
    <property type="entry name" value="NAD(P) TRANSHYDROGENASE"/>
    <property type="match status" value="1"/>
</dbReference>
<proteinExistence type="inferred from homology"/>
<evidence type="ECO:0000256" key="3">
    <source>
        <dbReference type="ARBA" id="ARBA00012943"/>
    </source>
</evidence>
<dbReference type="EMBL" id="CP036402">
    <property type="protein sequence ID" value="QBI19521.1"/>
    <property type="molecule type" value="Genomic_DNA"/>
</dbReference>
<protein>
    <recommendedName>
        <fullName evidence="3">proton-translocating NAD(P)(+) transhydrogenase</fullName>
        <ecNumber evidence="3">7.1.1.1</ecNumber>
    </recommendedName>
</protein>
<evidence type="ECO:0000259" key="10">
    <source>
        <dbReference type="SMART" id="SM01003"/>
    </source>
</evidence>
<dbReference type="OrthoDB" id="9804592at2"/>
<dbReference type="Pfam" id="PF05222">
    <property type="entry name" value="AlaDh_PNT_N"/>
    <property type="match status" value="1"/>
</dbReference>
<dbReference type="InterPro" id="IPR007698">
    <property type="entry name" value="AlaDH/PNT_NAD(H)-bd"/>
</dbReference>
<dbReference type="SUPFAM" id="SSF51735">
    <property type="entry name" value="NAD(P)-binding Rossmann-fold domains"/>
    <property type="match status" value="1"/>
</dbReference>
<dbReference type="InterPro" id="IPR036291">
    <property type="entry name" value="NAD(P)-bd_dom_sf"/>
</dbReference>
<dbReference type="KEGG" id="erz:ER308_08135"/>
<evidence type="ECO:0000313" key="12">
    <source>
        <dbReference type="Proteomes" id="UP000291469"/>
    </source>
</evidence>
<gene>
    <name evidence="11" type="ORF">ER308_08135</name>
</gene>
<dbReference type="GO" id="GO:0016491">
    <property type="term" value="F:oxidoreductase activity"/>
    <property type="evidence" value="ECO:0007669"/>
    <property type="project" value="UniProtKB-KW"/>
</dbReference>
<keyword evidence="4" id="KW-0547">Nucleotide-binding</keyword>
<dbReference type="Proteomes" id="UP000291469">
    <property type="component" value="Chromosome"/>
</dbReference>
<dbReference type="PANTHER" id="PTHR10160:SF19">
    <property type="entry name" value="PROTON-TRANSLOCATING NAD(P)(+) TRANSHYDROGENASE"/>
    <property type="match status" value="1"/>
</dbReference>
<dbReference type="EC" id="7.1.1.1" evidence="3"/>
<dbReference type="SMART" id="SM01003">
    <property type="entry name" value="AlaDh_PNT_N"/>
    <property type="match status" value="1"/>
</dbReference>